<evidence type="ECO:0000313" key="2">
    <source>
        <dbReference type="Proteomes" id="UP000247755"/>
    </source>
</evidence>
<proteinExistence type="predicted"/>
<accession>A0A318IZZ4</accession>
<dbReference type="AlphaFoldDB" id="A0A318IZZ4"/>
<name>A0A318IZZ4_BURPY</name>
<gene>
    <name evidence="1" type="ORF">NA66_1001689</name>
</gene>
<sequence>MATFFLEMIGKISAQCAFGMSHRFLEQRLTGDDYAMHENEVAQEDIPIIQVGAWPLSHYIAHDIQQLF</sequence>
<dbReference type="Proteomes" id="UP000247755">
    <property type="component" value="Unassembled WGS sequence"/>
</dbReference>
<dbReference type="EMBL" id="QJJY01000001">
    <property type="protein sequence ID" value="PXX41079.1"/>
    <property type="molecule type" value="Genomic_DNA"/>
</dbReference>
<evidence type="ECO:0000313" key="1">
    <source>
        <dbReference type="EMBL" id="PXX41079.1"/>
    </source>
</evidence>
<protein>
    <submittedName>
        <fullName evidence="1">Uncharacterized protein</fullName>
    </submittedName>
</protein>
<comment type="caution">
    <text evidence="1">The sequence shown here is derived from an EMBL/GenBank/DDBJ whole genome shotgun (WGS) entry which is preliminary data.</text>
</comment>
<organism evidence="1 2">
    <name type="scientific">Burkholderia pyrrocinia</name>
    <name type="common">Pseudomonas pyrrocinia</name>
    <dbReference type="NCBI Taxonomy" id="60550"/>
    <lineage>
        <taxon>Bacteria</taxon>
        <taxon>Pseudomonadati</taxon>
        <taxon>Pseudomonadota</taxon>
        <taxon>Betaproteobacteria</taxon>
        <taxon>Burkholderiales</taxon>
        <taxon>Burkholderiaceae</taxon>
        <taxon>Burkholderia</taxon>
        <taxon>Burkholderia cepacia complex</taxon>
    </lineage>
</organism>
<reference evidence="1 2" key="1">
    <citation type="submission" date="2018-05" db="EMBL/GenBank/DDBJ databases">
        <title>Comparative genomics of bacterial root endophytes of switchgrass collected from native prairies over two seasons.</title>
        <authorList>
            <person name="Tang Y."/>
        </authorList>
    </citation>
    <scope>NUCLEOTIDE SEQUENCE [LARGE SCALE GENOMIC DNA]</scope>
    <source>
        <strain evidence="1 2">NFIX32</strain>
    </source>
</reference>